<feature type="domain" description="NADAR" evidence="1">
    <location>
        <begin position="18"/>
        <end position="152"/>
    </location>
</feature>
<evidence type="ECO:0000259" key="1">
    <source>
        <dbReference type="Pfam" id="PF08719"/>
    </source>
</evidence>
<dbReference type="AlphaFoldDB" id="A0A9P6DZK2"/>
<feature type="non-terminal residue" evidence="2">
    <location>
        <position position="1"/>
    </location>
</feature>
<dbReference type="NCBIfam" id="TIGR02464">
    <property type="entry name" value="ribofla_fusion"/>
    <property type="match status" value="1"/>
</dbReference>
<dbReference type="EMBL" id="MU128936">
    <property type="protein sequence ID" value="KAF9516818.1"/>
    <property type="molecule type" value="Genomic_DNA"/>
</dbReference>
<name>A0A9P6DZK2_9AGAM</name>
<dbReference type="Pfam" id="PF08719">
    <property type="entry name" value="NADAR"/>
    <property type="match status" value="1"/>
</dbReference>
<dbReference type="OrthoDB" id="206452at2759"/>
<dbReference type="InterPro" id="IPR012816">
    <property type="entry name" value="NADAR"/>
</dbReference>
<protein>
    <recommendedName>
        <fullName evidence="1">NADAR domain-containing protein</fullName>
    </recommendedName>
</protein>
<proteinExistence type="predicted"/>
<comment type="caution">
    <text evidence="2">The sequence shown here is derived from an EMBL/GenBank/DDBJ whole genome shotgun (WGS) entry which is preliminary data.</text>
</comment>
<accession>A0A9P6DZK2</accession>
<evidence type="ECO:0000313" key="3">
    <source>
        <dbReference type="Proteomes" id="UP000886523"/>
    </source>
</evidence>
<dbReference type="Gene3D" id="1.10.357.40">
    <property type="entry name" value="YbiA-like"/>
    <property type="match status" value="1"/>
</dbReference>
<gene>
    <name evidence="2" type="ORF">BS47DRAFT_1249860</name>
</gene>
<organism evidence="2 3">
    <name type="scientific">Hydnum rufescens UP504</name>
    <dbReference type="NCBI Taxonomy" id="1448309"/>
    <lineage>
        <taxon>Eukaryota</taxon>
        <taxon>Fungi</taxon>
        <taxon>Dikarya</taxon>
        <taxon>Basidiomycota</taxon>
        <taxon>Agaricomycotina</taxon>
        <taxon>Agaricomycetes</taxon>
        <taxon>Cantharellales</taxon>
        <taxon>Hydnaceae</taxon>
        <taxon>Hydnum</taxon>
    </lineage>
</organism>
<dbReference type="InterPro" id="IPR037238">
    <property type="entry name" value="YbiA-like_sf"/>
</dbReference>
<dbReference type="SUPFAM" id="SSF143990">
    <property type="entry name" value="YbiA-like"/>
    <property type="match status" value="1"/>
</dbReference>
<evidence type="ECO:0000313" key="2">
    <source>
        <dbReference type="EMBL" id="KAF9516818.1"/>
    </source>
</evidence>
<sequence>PRASRPAMVISFNSPGEKYYGFVNTSPYKIYYNKRLYPTAEHLFQAFKFLSPRPGIAEHLRTIPDSMEASREAARNSEYQRDDWPEIETERMEEVLYMKFTQHDDLRAELVSTHPAQLVWASPRDSYFGAGPNGKGRNELGRLLMHVRDRLK</sequence>
<dbReference type="CDD" id="cd15457">
    <property type="entry name" value="NADAR"/>
    <property type="match status" value="1"/>
</dbReference>
<feature type="non-terminal residue" evidence="2">
    <location>
        <position position="152"/>
    </location>
</feature>
<dbReference type="Proteomes" id="UP000886523">
    <property type="component" value="Unassembled WGS sequence"/>
</dbReference>
<reference evidence="2" key="1">
    <citation type="journal article" date="2020" name="Nat. Commun.">
        <title>Large-scale genome sequencing of mycorrhizal fungi provides insights into the early evolution of symbiotic traits.</title>
        <authorList>
            <person name="Miyauchi S."/>
            <person name="Kiss E."/>
            <person name="Kuo A."/>
            <person name="Drula E."/>
            <person name="Kohler A."/>
            <person name="Sanchez-Garcia M."/>
            <person name="Morin E."/>
            <person name="Andreopoulos B."/>
            <person name="Barry K.W."/>
            <person name="Bonito G."/>
            <person name="Buee M."/>
            <person name="Carver A."/>
            <person name="Chen C."/>
            <person name="Cichocki N."/>
            <person name="Clum A."/>
            <person name="Culley D."/>
            <person name="Crous P.W."/>
            <person name="Fauchery L."/>
            <person name="Girlanda M."/>
            <person name="Hayes R.D."/>
            <person name="Keri Z."/>
            <person name="LaButti K."/>
            <person name="Lipzen A."/>
            <person name="Lombard V."/>
            <person name="Magnuson J."/>
            <person name="Maillard F."/>
            <person name="Murat C."/>
            <person name="Nolan M."/>
            <person name="Ohm R.A."/>
            <person name="Pangilinan J."/>
            <person name="Pereira M.F."/>
            <person name="Perotto S."/>
            <person name="Peter M."/>
            <person name="Pfister S."/>
            <person name="Riley R."/>
            <person name="Sitrit Y."/>
            <person name="Stielow J.B."/>
            <person name="Szollosi G."/>
            <person name="Zifcakova L."/>
            <person name="Stursova M."/>
            <person name="Spatafora J.W."/>
            <person name="Tedersoo L."/>
            <person name="Vaario L.M."/>
            <person name="Yamada A."/>
            <person name="Yan M."/>
            <person name="Wang P."/>
            <person name="Xu J."/>
            <person name="Bruns T."/>
            <person name="Baldrian P."/>
            <person name="Vilgalys R."/>
            <person name="Dunand C."/>
            <person name="Henrissat B."/>
            <person name="Grigoriev I.V."/>
            <person name="Hibbett D."/>
            <person name="Nagy L.G."/>
            <person name="Martin F.M."/>
        </authorList>
    </citation>
    <scope>NUCLEOTIDE SEQUENCE</scope>
    <source>
        <strain evidence="2">UP504</strain>
    </source>
</reference>
<keyword evidence="3" id="KW-1185">Reference proteome</keyword>